<dbReference type="STRING" id="861299.J421_3281"/>
<dbReference type="InParanoid" id="W0RN07"/>
<keyword evidence="4 7" id="KW-0479">Metal-binding</keyword>
<dbReference type="InterPro" id="IPR005844">
    <property type="entry name" value="A-D-PHexomutase_a/b/a-I"/>
</dbReference>
<dbReference type="GO" id="GO:0005975">
    <property type="term" value="P:carbohydrate metabolic process"/>
    <property type="evidence" value="ECO:0007669"/>
    <property type="project" value="InterPro"/>
</dbReference>
<keyword evidence="13" id="KW-1185">Reference proteome</keyword>
<dbReference type="Pfam" id="PF02879">
    <property type="entry name" value="PGM_PMM_II"/>
    <property type="match status" value="1"/>
</dbReference>
<dbReference type="PROSITE" id="PS00710">
    <property type="entry name" value="PGM_PMM"/>
    <property type="match status" value="1"/>
</dbReference>
<gene>
    <name evidence="12" type="ORF">J421_3281</name>
</gene>
<dbReference type="InterPro" id="IPR016055">
    <property type="entry name" value="A-D-PHexomutase_a/b/a-I/II/III"/>
</dbReference>
<keyword evidence="5 7" id="KW-0460">Magnesium</keyword>
<evidence type="ECO:0000259" key="10">
    <source>
        <dbReference type="Pfam" id="PF02879"/>
    </source>
</evidence>
<dbReference type="PANTHER" id="PTHR43771">
    <property type="entry name" value="PHOSPHOMANNOMUTASE"/>
    <property type="match status" value="1"/>
</dbReference>
<dbReference type="Pfam" id="PF02880">
    <property type="entry name" value="PGM_PMM_III"/>
    <property type="match status" value="1"/>
</dbReference>
<dbReference type="GO" id="GO:0016868">
    <property type="term" value="F:intramolecular phosphotransferase activity"/>
    <property type="evidence" value="ECO:0007669"/>
    <property type="project" value="InterPro"/>
</dbReference>
<evidence type="ECO:0000256" key="2">
    <source>
        <dbReference type="ARBA" id="ARBA00010231"/>
    </source>
</evidence>
<dbReference type="PATRIC" id="fig|861299.3.peg.3333"/>
<dbReference type="InterPro" id="IPR005846">
    <property type="entry name" value="A-D-PHexomutase_a/b/a-III"/>
</dbReference>
<dbReference type="eggNOG" id="COG1109">
    <property type="taxonomic scope" value="Bacteria"/>
</dbReference>
<comment type="similarity">
    <text evidence="2 7">Belongs to the phosphohexose mutase family.</text>
</comment>
<dbReference type="SUPFAM" id="SSF53738">
    <property type="entry name" value="Phosphoglucomutase, first 3 domains"/>
    <property type="match status" value="3"/>
</dbReference>
<sequence>MPVAALPQHIFRQYDVRGVVGRDLTPDVALALGRGYAALLREEGTERGAVAVGRDNRPSGSALRDALVDGITSGGFDVLDIGVVPTPVLYWTLHNEDVVGGIQITGSHNPPQYNGFKLSVGKGTIHGDDIQRLYRLAVAEPSERAHGVVREIDVVDRYVDDIVARTGRLSRPLRVVADYGNGAGALVGPQLLDRLGARVTHLFAESDGTFPNHHPDPTVVENLHDVVSAVRREGADLGVAFDGDADRIGLIDDQGEIVWGDHLLILYARDVLARTGRGQPIIFDVKCSQALPHAVDAAGGTPVMWKTGHSLIKDKMKELGAPIAGEMSGHMFFTEGFYGHDDALYGAARLLRIVADSGRSVSELLADVPKFVSTPELRVDVPDERKFELVAEAVRHFKRTHDVVEVDGARVLFGDGWGLIRASNTQPILVTRYEALTPERRDAIRAEMEDWLRGQGVDPTPGVGH</sequence>
<evidence type="ECO:0000313" key="13">
    <source>
        <dbReference type="Proteomes" id="UP000019151"/>
    </source>
</evidence>
<dbReference type="InterPro" id="IPR005841">
    <property type="entry name" value="Alpha-D-phosphohexomutase_SF"/>
</dbReference>
<feature type="domain" description="Alpha-D-phosphohexomutase alpha/beta/alpha" evidence="9">
    <location>
        <begin position="10"/>
        <end position="132"/>
    </location>
</feature>
<organism evidence="12 13">
    <name type="scientific">Gemmatirosa kalamazoonensis</name>
    <dbReference type="NCBI Taxonomy" id="861299"/>
    <lineage>
        <taxon>Bacteria</taxon>
        <taxon>Pseudomonadati</taxon>
        <taxon>Gemmatimonadota</taxon>
        <taxon>Gemmatimonadia</taxon>
        <taxon>Gemmatimonadales</taxon>
        <taxon>Gemmatimonadaceae</taxon>
        <taxon>Gemmatirosa</taxon>
    </lineage>
</organism>
<feature type="domain" description="Alpha-D-phosphohexomutase C-terminal" evidence="8">
    <location>
        <begin position="376"/>
        <end position="449"/>
    </location>
</feature>
<evidence type="ECO:0000256" key="5">
    <source>
        <dbReference type="ARBA" id="ARBA00022842"/>
    </source>
</evidence>
<dbReference type="Pfam" id="PF00408">
    <property type="entry name" value="PGM_PMM_IV"/>
    <property type="match status" value="1"/>
</dbReference>
<evidence type="ECO:0000256" key="1">
    <source>
        <dbReference type="ARBA" id="ARBA00001946"/>
    </source>
</evidence>
<protein>
    <submittedName>
        <fullName evidence="12">Phosphoglucomutase/phosphomannomutase alpha/beta/alpha domain I</fullName>
    </submittedName>
</protein>
<evidence type="ECO:0000313" key="12">
    <source>
        <dbReference type="EMBL" id="AHG90818.1"/>
    </source>
</evidence>
<keyword evidence="6" id="KW-0413">Isomerase</keyword>
<keyword evidence="3" id="KW-0597">Phosphoprotein</keyword>
<evidence type="ECO:0000259" key="9">
    <source>
        <dbReference type="Pfam" id="PF02878"/>
    </source>
</evidence>
<dbReference type="Proteomes" id="UP000019151">
    <property type="component" value="Chromosome"/>
</dbReference>
<dbReference type="EMBL" id="CP007128">
    <property type="protein sequence ID" value="AHG90818.1"/>
    <property type="molecule type" value="Genomic_DNA"/>
</dbReference>
<evidence type="ECO:0000259" key="11">
    <source>
        <dbReference type="Pfam" id="PF02880"/>
    </source>
</evidence>
<dbReference type="AlphaFoldDB" id="W0RN07"/>
<dbReference type="RefSeq" id="WP_025412284.1">
    <property type="nucleotide sequence ID" value="NZ_CP007128.1"/>
</dbReference>
<dbReference type="PRINTS" id="PR00509">
    <property type="entry name" value="PGMPMM"/>
</dbReference>
<dbReference type="InterPro" id="IPR016066">
    <property type="entry name" value="A-D-PHexomutase_CS"/>
</dbReference>
<proteinExistence type="inferred from homology"/>
<evidence type="ECO:0000256" key="4">
    <source>
        <dbReference type="ARBA" id="ARBA00022723"/>
    </source>
</evidence>
<dbReference type="FunCoup" id="W0RN07">
    <property type="interactions" value="532"/>
</dbReference>
<dbReference type="Pfam" id="PF02878">
    <property type="entry name" value="PGM_PMM_I"/>
    <property type="match status" value="1"/>
</dbReference>
<evidence type="ECO:0000256" key="6">
    <source>
        <dbReference type="ARBA" id="ARBA00023235"/>
    </source>
</evidence>
<dbReference type="SUPFAM" id="SSF55957">
    <property type="entry name" value="Phosphoglucomutase, C-terminal domain"/>
    <property type="match status" value="1"/>
</dbReference>
<dbReference type="Gene3D" id="3.30.310.50">
    <property type="entry name" value="Alpha-D-phosphohexomutase, C-terminal domain"/>
    <property type="match status" value="1"/>
</dbReference>
<dbReference type="GO" id="GO:0000287">
    <property type="term" value="F:magnesium ion binding"/>
    <property type="evidence" value="ECO:0007669"/>
    <property type="project" value="InterPro"/>
</dbReference>
<dbReference type="InterPro" id="IPR005845">
    <property type="entry name" value="A-D-PHexomutase_a/b/a-II"/>
</dbReference>
<accession>W0RN07</accession>
<reference evidence="12 13" key="1">
    <citation type="journal article" date="2014" name="Genome Announc.">
        <title>Genome Sequence and Methylome of Soil Bacterium Gemmatirosa kalamazoonensis KBS708T, a Member of the Rarely Cultivated Gemmatimonadetes Phylum.</title>
        <authorList>
            <person name="Debruyn J.M."/>
            <person name="Radosevich M."/>
            <person name="Wommack K.E."/>
            <person name="Polson S.W."/>
            <person name="Hauser L.J."/>
            <person name="Fawaz M.N."/>
            <person name="Korlach J."/>
            <person name="Tsai Y.C."/>
        </authorList>
    </citation>
    <scope>NUCLEOTIDE SEQUENCE [LARGE SCALE GENOMIC DNA]</scope>
    <source>
        <strain evidence="12 13">KBS708</strain>
    </source>
</reference>
<dbReference type="InterPro" id="IPR005843">
    <property type="entry name" value="A-D-PHexomutase_C"/>
</dbReference>
<feature type="domain" description="Alpha-D-phosphohexomutase alpha/beta/alpha" evidence="10">
    <location>
        <begin position="157"/>
        <end position="255"/>
    </location>
</feature>
<evidence type="ECO:0000256" key="3">
    <source>
        <dbReference type="ARBA" id="ARBA00022553"/>
    </source>
</evidence>
<dbReference type="InterPro" id="IPR036900">
    <property type="entry name" value="A-D-PHexomutase_C_sf"/>
</dbReference>
<dbReference type="CDD" id="cd03089">
    <property type="entry name" value="PMM_PGM"/>
    <property type="match status" value="1"/>
</dbReference>
<dbReference type="KEGG" id="gba:J421_3281"/>
<evidence type="ECO:0000259" key="8">
    <source>
        <dbReference type="Pfam" id="PF00408"/>
    </source>
</evidence>
<feature type="domain" description="Alpha-D-phosphohexomutase alpha/beta/alpha" evidence="11">
    <location>
        <begin position="259"/>
        <end position="369"/>
    </location>
</feature>
<dbReference type="PANTHER" id="PTHR43771:SF2">
    <property type="entry name" value="PHOSPHOMANNOMUTASE_PHOSPHOGLUCOMUTASE"/>
    <property type="match status" value="1"/>
</dbReference>
<dbReference type="HOGENOM" id="CLU_016950_9_1_0"/>
<comment type="cofactor">
    <cofactor evidence="1">
        <name>Mg(2+)</name>
        <dbReference type="ChEBI" id="CHEBI:18420"/>
    </cofactor>
</comment>
<evidence type="ECO:0000256" key="7">
    <source>
        <dbReference type="RuleBase" id="RU004326"/>
    </source>
</evidence>
<dbReference type="OrthoDB" id="9803322at2"/>
<dbReference type="Gene3D" id="3.40.120.10">
    <property type="entry name" value="Alpha-D-Glucose-1,6-Bisphosphate, subunit A, domain 3"/>
    <property type="match status" value="3"/>
</dbReference>
<name>W0RN07_9BACT</name>